<evidence type="ECO:0000313" key="2">
    <source>
        <dbReference type="EMBL" id="KYN36536.1"/>
    </source>
</evidence>
<evidence type="ECO:0000256" key="1">
    <source>
        <dbReference type="SAM" id="Phobius"/>
    </source>
</evidence>
<accession>A0A151JUW9</accession>
<keyword evidence="1" id="KW-1133">Transmembrane helix</keyword>
<dbReference type="STRING" id="34720.A0A151JUW9"/>
<dbReference type="EMBL" id="KQ981737">
    <property type="protein sequence ID" value="KYN36536.1"/>
    <property type="molecule type" value="Genomic_DNA"/>
</dbReference>
<name>A0A151JUW9_9HYME</name>
<protein>
    <submittedName>
        <fullName evidence="2">Uncharacterized protein</fullName>
    </submittedName>
</protein>
<feature type="transmembrane region" description="Helical" evidence="1">
    <location>
        <begin position="84"/>
        <end position="106"/>
    </location>
</feature>
<dbReference type="AlphaFoldDB" id="A0A151JUW9"/>
<proteinExistence type="predicted"/>
<keyword evidence="1" id="KW-0812">Transmembrane</keyword>
<sequence length="333" mass="40087">MEKFVEYKRRRTIIRKIINGKKRKSFDEFCKSIKKTVEWTCWDKKERAEIIYREIKKLVATATSSECLRSFSRKQRRNYQRCTIIFRLLPCIMEKIPILFIYTVLIKKLGKIGYPNRIMLFIREVNTVQFAVLRYILQVMGQKTKFEIFKTRYKIATNRLVLNNITKEISLFTAEAFAIKSQISKRKKKKIKYVWIAEHNGIEGNTITREANFKRQYFTRYYRKMRKKSWFYKMSRERYYVTLINKLRANHFNLNKSLARKGIIESARCECSNDSESLEHYLWQCFAIEPLYNKKLISEIEHIKKQKHGINRQNVTESLPEAYSRIIHSLSSS</sequence>
<organism evidence="2 3">
    <name type="scientific">Trachymyrmex septentrionalis</name>
    <dbReference type="NCBI Taxonomy" id="34720"/>
    <lineage>
        <taxon>Eukaryota</taxon>
        <taxon>Metazoa</taxon>
        <taxon>Ecdysozoa</taxon>
        <taxon>Arthropoda</taxon>
        <taxon>Hexapoda</taxon>
        <taxon>Insecta</taxon>
        <taxon>Pterygota</taxon>
        <taxon>Neoptera</taxon>
        <taxon>Endopterygota</taxon>
        <taxon>Hymenoptera</taxon>
        <taxon>Apocrita</taxon>
        <taxon>Aculeata</taxon>
        <taxon>Formicoidea</taxon>
        <taxon>Formicidae</taxon>
        <taxon>Myrmicinae</taxon>
        <taxon>Trachymyrmex</taxon>
    </lineage>
</organism>
<keyword evidence="3" id="KW-1185">Reference proteome</keyword>
<dbReference type="Proteomes" id="UP000078541">
    <property type="component" value="Unassembled WGS sequence"/>
</dbReference>
<reference evidence="2 3" key="1">
    <citation type="submission" date="2016-03" db="EMBL/GenBank/DDBJ databases">
        <title>Trachymyrmex septentrionalis WGS genome.</title>
        <authorList>
            <person name="Nygaard S."/>
            <person name="Hu H."/>
            <person name="Boomsma J."/>
            <person name="Zhang G."/>
        </authorList>
    </citation>
    <scope>NUCLEOTIDE SEQUENCE [LARGE SCALE GENOMIC DNA]</scope>
    <source>
        <strain evidence="2">Tsep2-gDNA-1</strain>
        <tissue evidence="2">Whole body</tissue>
    </source>
</reference>
<evidence type="ECO:0000313" key="3">
    <source>
        <dbReference type="Proteomes" id="UP000078541"/>
    </source>
</evidence>
<gene>
    <name evidence="2" type="ORF">ALC56_09107</name>
</gene>
<keyword evidence="1" id="KW-0472">Membrane</keyword>